<protein>
    <recommendedName>
        <fullName evidence="2">Antitoxin</fullName>
    </recommendedName>
</protein>
<sequence length="80" mass="9168">MTTSMSAREFNQNLSVAKRDALESPVIVTDRGKPSHVLLSYDEYLRLKGGTGSIVEKLRMKNPTDYEFEPVSFEWKVPEF</sequence>
<dbReference type="NCBIfam" id="TIGR01552">
    <property type="entry name" value="phd_fam"/>
    <property type="match status" value="1"/>
</dbReference>
<evidence type="ECO:0000313" key="3">
    <source>
        <dbReference type="EMBL" id="WCZ38546.1"/>
    </source>
</evidence>
<dbReference type="InterPro" id="IPR036165">
    <property type="entry name" value="YefM-like_sf"/>
</dbReference>
<dbReference type="InterPro" id="IPR006442">
    <property type="entry name" value="Antitoxin_Phd/YefM"/>
</dbReference>
<keyword evidence="4" id="KW-1185">Reference proteome</keyword>
<dbReference type="SUPFAM" id="SSF143120">
    <property type="entry name" value="YefM-like"/>
    <property type="match status" value="1"/>
</dbReference>
<dbReference type="Proteomes" id="UP001218071">
    <property type="component" value="Chromosome"/>
</dbReference>
<gene>
    <name evidence="3" type="ORF">CJEDD_04665</name>
</gene>
<evidence type="ECO:0000256" key="2">
    <source>
        <dbReference type="RuleBase" id="RU362080"/>
    </source>
</evidence>
<dbReference type="Pfam" id="PF02604">
    <property type="entry name" value="PhdYeFM_antitox"/>
    <property type="match status" value="1"/>
</dbReference>
<proteinExistence type="inferred from homology"/>
<name>A0ABY7UIG9_9CORY</name>
<dbReference type="RefSeq" id="WP_074432506.1">
    <property type="nucleotide sequence ID" value="NZ_CBYN010000038.1"/>
</dbReference>
<reference evidence="3 4" key="1">
    <citation type="submission" date="2020-10" db="EMBL/GenBank/DDBJ databases">
        <title>Complete genome sequence of Corynebacterium jeddahense DSM 45997, type strain of Corynebacterium jeddahense.</title>
        <authorList>
            <person name="Busche T."/>
            <person name="Kalinowski J."/>
            <person name="Ruckert C."/>
        </authorList>
    </citation>
    <scope>NUCLEOTIDE SEQUENCE [LARGE SCALE GENOMIC DNA]</scope>
    <source>
        <strain evidence="3 4">DSM 45997</strain>
    </source>
</reference>
<comment type="function">
    <text evidence="2">Antitoxin component of a type II toxin-antitoxin (TA) system.</text>
</comment>
<accession>A0ABY7UIG9</accession>
<dbReference type="Gene3D" id="3.40.1620.10">
    <property type="entry name" value="YefM-like domain"/>
    <property type="match status" value="1"/>
</dbReference>
<evidence type="ECO:0000256" key="1">
    <source>
        <dbReference type="ARBA" id="ARBA00009981"/>
    </source>
</evidence>
<evidence type="ECO:0000313" key="4">
    <source>
        <dbReference type="Proteomes" id="UP001218071"/>
    </source>
</evidence>
<dbReference type="EMBL" id="CP063194">
    <property type="protein sequence ID" value="WCZ38546.1"/>
    <property type="molecule type" value="Genomic_DNA"/>
</dbReference>
<organism evidence="3 4">
    <name type="scientific">Corynebacterium jeddahense</name>
    <dbReference type="NCBI Taxonomy" id="1414719"/>
    <lineage>
        <taxon>Bacteria</taxon>
        <taxon>Bacillati</taxon>
        <taxon>Actinomycetota</taxon>
        <taxon>Actinomycetes</taxon>
        <taxon>Mycobacteriales</taxon>
        <taxon>Corynebacteriaceae</taxon>
        <taxon>Corynebacterium</taxon>
    </lineage>
</organism>
<comment type="similarity">
    <text evidence="1 2">Belongs to the phD/YefM antitoxin family.</text>
</comment>